<feature type="compositionally biased region" description="Basic and acidic residues" evidence="1">
    <location>
        <begin position="383"/>
        <end position="397"/>
    </location>
</feature>
<evidence type="ECO:0000313" key="2">
    <source>
        <dbReference type="EMBL" id="KAK4120510.1"/>
    </source>
</evidence>
<keyword evidence="3" id="KW-1185">Reference proteome</keyword>
<comment type="caution">
    <text evidence="2">The sequence shown here is derived from an EMBL/GenBank/DDBJ whole genome shotgun (WGS) entry which is preliminary data.</text>
</comment>
<feature type="region of interest" description="Disordered" evidence="1">
    <location>
        <begin position="273"/>
        <end position="295"/>
    </location>
</feature>
<reference evidence="2" key="1">
    <citation type="journal article" date="2023" name="Mol. Phylogenet. Evol.">
        <title>Genome-scale phylogeny and comparative genomics of the fungal order Sordariales.</title>
        <authorList>
            <person name="Hensen N."/>
            <person name="Bonometti L."/>
            <person name="Westerberg I."/>
            <person name="Brannstrom I.O."/>
            <person name="Guillou S."/>
            <person name="Cros-Aarteil S."/>
            <person name="Calhoun S."/>
            <person name="Haridas S."/>
            <person name="Kuo A."/>
            <person name="Mondo S."/>
            <person name="Pangilinan J."/>
            <person name="Riley R."/>
            <person name="LaButti K."/>
            <person name="Andreopoulos B."/>
            <person name="Lipzen A."/>
            <person name="Chen C."/>
            <person name="Yan M."/>
            <person name="Daum C."/>
            <person name="Ng V."/>
            <person name="Clum A."/>
            <person name="Steindorff A."/>
            <person name="Ohm R.A."/>
            <person name="Martin F."/>
            <person name="Silar P."/>
            <person name="Natvig D.O."/>
            <person name="Lalanne C."/>
            <person name="Gautier V."/>
            <person name="Ament-Velasquez S.L."/>
            <person name="Kruys A."/>
            <person name="Hutchinson M.I."/>
            <person name="Powell A.J."/>
            <person name="Barry K."/>
            <person name="Miller A.N."/>
            <person name="Grigoriev I.V."/>
            <person name="Debuchy R."/>
            <person name="Gladieux P."/>
            <person name="Hiltunen Thoren M."/>
            <person name="Johannesson H."/>
        </authorList>
    </citation>
    <scope>NUCLEOTIDE SEQUENCE</scope>
    <source>
        <strain evidence="2">CBS 731.68</strain>
    </source>
</reference>
<reference evidence="2" key="2">
    <citation type="submission" date="2023-05" db="EMBL/GenBank/DDBJ databases">
        <authorList>
            <consortium name="Lawrence Berkeley National Laboratory"/>
            <person name="Steindorff A."/>
            <person name="Hensen N."/>
            <person name="Bonometti L."/>
            <person name="Westerberg I."/>
            <person name="Brannstrom I.O."/>
            <person name="Guillou S."/>
            <person name="Cros-Aarteil S."/>
            <person name="Calhoun S."/>
            <person name="Haridas S."/>
            <person name="Kuo A."/>
            <person name="Mondo S."/>
            <person name="Pangilinan J."/>
            <person name="Riley R."/>
            <person name="Labutti K."/>
            <person name="Andreopoulos B."/>
            <person name="Lipzen A."/>
            <person name="Chen C."/>
            <person name="Yanf M."/>
            <person name="Daum C."/>
            <person name="Ng V."/>
            <person name="Clum A."/>
            <person name="Ohm R."/>
            <person name="Martin F."/>
            <person name="Silar P."/>
            <person name="Natvig D."/>
            <person name="Lalanne C."/>
            <person name="Gautier V."/>
            <person name="Ament-Velasquez S.L."/>
            <person name="Kruys A."/>
            <person name="Hutchinson M.I."/>
            <person name="Powell A.J."/>
            <person name="Barry K."/>
            <person name="Miller A.N."/>
            <person name="Grigoriev I.V."/>
            <person name="Debuchy R."/>
            <person name="Gladieux P."/>
            <person name="Thoren M.H."/>
            <person name="Johannesson H."/>
        </authorList>
    </citation>
    <scope>NUCLEOTIDE SEQUENCE</scope>
    <source>
        <strain evidence="2">CBS 731.68</strain>
    </source>
</reference>
<dbReference type="AlphaFoldDB" id="A0AAN6TTL6"/>
<evidence type="ECO:0000256" key="1">
    <source>
        <dbReference type="SAM" id="MobiDB-lite"/>
    </source>
</evidence>
<feature type="compositionally biased region" description="Polar residues" evidence="1">
    <location>
        <begin position="398"/>
        <end position="412"/>
    </location>
</feature>
<accession>A0AAN6TTL6</accession>
<gene>
    <name evidence="2" type="ORF">N657DRAFT_701670</name>
</gene>
<dbReference type="GeneID" id="87834128"/>
<organism evidence="2 3">
    <name type="scientific">Parathielavia appendiculata</name>
    <dbReference type="NCBI Taxonomy" id="2587402"/>
    <lineage>
        <taxon>Eukaryota</taxon>
        <taxon>Fungi</taxon>
        <taxon>Dikarya</taxon>
        <taxon>Ascomycota</taxon>
        <taxon>Pezizomycotina</taxon>
        <taxon>Sordariomycetes</taxon>
        <taxon>Sordariomycetidae</taxon>
        <taxon>Sordariales</taxon>
        <taxon>Chaetomiaceae</taxon>
        <taxon>Parathielavia</taxon>
    </lineage>
</organism>
<dbReference type="RefSeq" id="XP_062644281.1">
    <property type="nucleotide sequence ID" value="XM_062797359.1"/>
</dbReference>
<dbReference type="Proteomes" id="UP001302602">
    <property type="component" value="Unassembled WGS sequence"/>
</dbReference>
<dbReference type="EMBL" id="MU853238">
    <property type="protein sequence ID" value="KAK4120510.1"/>
    <property type="molecule type" value="Genomic_DNA"/>
</dbReference>
<feature type="compositionally biased region" description="Polar residues" evidence="1">
    <location>
        <begin position="273"/>
        <end position="290"/>
    </location>
</feature>
<sequence>MTRDIPLPGMNEELRRLHSWVSATQLSDLKNTSHGRQPHEVPSMTALSPFSPWRGAVQLKPLSCSSLDGVCATDRFHTTALAANVLRSAAHIKNAADEFQNGPSVVPTSSTSDDFEALFSRRDWKVKLAVSWKGLELPAYTSRELDSVASAIGSEDSVLGDRESVVSHTRFDFDNVSMKNAPKMTKENPAEAFSKSIALPSVTETVETTARSTATDAESTARLGVTAEEHDAVVKELRKAEALIEVLQDRINQSSCVPTKELGQPTPLLVEETSTSEGNAGKNSLGSTVEPNGKEPAVWRGETAVATAADKSMSRGGELVRAERLSTGELVLYDEELQVVQAVLYPSAVPEPGLDSHAVPEALDTVKSGRRPEHSFHTNLRIEYHAPESSRADKAENRQTIAGSSHYLQHQP</sequence>
<proteinExistence type="predicted"/>
<protein>
    <submittedName>
        <fullName evidence="2">Uncharacterized protein</fullName>
    </submittedName>
</protein>
<name>A0AAN6TTL6_9PEZI</name>
<evidence type="ECO:0000313" key="3">
    <source>
        <dbReference type="Proteomes" id="UP001302602"/>
    </source>
</evidence>
<feature type="region of interest" description="Disordered" evidence="1">
    <location>
        <begin position="383"/>
        <end position="412"/>
    </location>
</feature>